<gene>
    <name evidence="1" type="ORF">DEO68_10875</name>
</gene>
<protein>
    <submittedName>
        <fullName evidence="1">Uncharacterized protein</fullName>
    </submittedName>
</protein>
<evidence type="ECO:0000313" key="1">
    <source>
        <dbReference type="EMBL" id="HCA02663.1"/>
    </source>
</evidence>
<organism evidence="1">
    <name type="scientific">Halomonas campaniensis</name>
    <dbReference type="NCBI Taxonomy" id="213554"/>
    <lineage>
        <taxon>Bacteria</taxon>
        <taxon>Pseudomonadati</taxon>
        <taxon>Pseudomonadota</taxon>
        <taxon>Gammaproteobacteria</taxon>
        <taxon>Oceanospirillales</taxon>
        <taxon>Halomonadaceae</taxon>
        <taxon>Halomonas</taxon>
    </lineage>
</organism>
<comment type="caution">
    <text evidence="1">The sequence shown here is derived from an EMBL/GenBank/DDBJ whole genome shotgun (WGS) entry which is preliminary data.</text>
</comment>
<sequence>MPTFLIRAFATQVPCQSLAELGGVLHRDFAGQSVAVQFDRPSGLRHVAFVDVNDRGLASSYSAPLPAELAPLAASERTFRVLVTDIAYDNDENAPELPHTLCFAFDEVIDAETLEQVVSDRISDETGFCHHGFQMQLLDCWAKTVFVDFASDHFKHFGAFPGDIALASHEGNEVVYGFDAYMSLANVEMERIAGHPASERELS</sequence>
<dbReference type="AlphaFoldDB" id="A0A3D0KGJ8"/>
<proteinExistence type="predicted"/>
<name>A0A3D0KGJ8_9GAMM</name>
<reference evidence="1" key="1">
    <citation type="journal article" date="2018" name="Nat. Biotechnol.">
        <title>A standardized bacterial taxonomy based on genome phylogeny substantially revises the tree of life.</title>
        <authorList>
            <person name="Parks D.H."/>
            <person name="Chuvochina M."/>
            <person name="Waite D.W."/>
            <person name="Rinke C."/>
            <person name="Skarshewski A."/>
            <person name="Chaumeil P.A."/>
            <person name="Hugenholtz P."/>
        </authorList>
    </citation>
    <scope>NUCLEOTIDE SEQUENCE [LARGE SCALE GENOMIC DNA]</scope>
    <source>
        <strain evidence="1">UBA11284</strain>
    </source>
</reference>
<accession>A0A3D0KGJ8</accession>
<dbReference type="EMBL" id="DOTR01000055">
    <property type="protein sequence ID" value="HCA02663.1"/>
    <property type="molecule type" value="Genomic_DNA"/>
</dbReference>